<feature type="binding site" evidence="12">
    <location>
        <position position="384"/>
    </location>
    <ligand>
        <name>substrate</name>
    </ligand>
</feature>
<dbReference type="FunFam" id="3.40.50.920:FF:000003">
    <property type="entry name" value="Transketolase"/>
    <property type="match status" value="1"/>
</dbReference>
<dbReference type="Gene3D" id="3.40.50.920">
    <property type="match status" value="1"/>
</dbReference>
<evidence type="ECO:0000256" key="15">
    <source>
        <dbReference type="PIRSR" id="PIRSR605478-5"/>
    </source>
</evidence>
<dbReference type="SUPFAM" id="SSF52922">
    <property type="entry name" value="TK C-terminal domain-like"/>
    <property type="match status" value="1"/>
</dbReference>
<dbReference type="SMART" id="SM00861">
    <property type="entry name" value="Transket_pyr"/>
    <property type="match status" value="1"/>
</dbReference>
<dbReference type="CDD" id="cd02012">
    <property type="entry name" value="TPP_TK"/>
    <property type="match status" value="1"/>
</dbReference>
<name>A0A8J8SCU1_9FIRM</name>
<comment type="catalytic activity">
    <reaction evidence="9 16">
        <text>D-sedoheptulose 7-phosphate + D-glyceraldehyde 3-phosphate = aldehydo-D-ribose 5-phosphate + D-xylulose 5-phosphate</text>
        <dbReference type="Rhea" id="RHEA:10508"/>
        <dbReference type="ChEBI" id="CHEBI:57483"/>
        <dbReference type="ChEBI" id="CHEBI:57737"/>
        <dbReference type="ChEBI" id="CHEBI:58273"/>
        <dbReference type="ChEBI" id="CHEBI:59776"/>
        <dbReference type="EC" id="2.2.1.1"/>
    </reaction>
</comment>
<dbReference type="GO" id="GO:0005829">
    <property type="term" value="C:cytosol"/>
    <property type="evidence" value="ECO:0007669"/>
    <property type="project" value="TreeGrafter"/>
</dbReference>
<dbReference type="InterPro" id="IPR055152">
    <property type="entry name" value="Transketolase-like_C_2"/>
</dbReference>
<comment type="cofactor">
    <cofactor evidence="13">
        <name>thiamine diphosphate</name>
        <dbReference type="ChEBI" id="CHEBI:58937"/>
    </cofactor>
    <text evidence="13">Binds 1 thiamine pyrophosphate per subunit. During the reaction, the substrate forms a covalent intermediate with the cofactor.</text>
</comment>
<feature type="binding site" evidence="13">
    <location>
        <position position="186"/>
    </location>
    <ligand>
        <name>thiamine diphosphate</name>
        <dbReference type="ChEBI" id="CHEBI:58937"/>
    </ligand>
</feature>
<feature type="binding site" evidence="14">
    <location>
        <position position="188"/>
    </location>
    <ligand>
        <name>Mg(2+)</name>
        <dbReference type="ChEBI" id="CHEBI:18420"/>
    </ligand>
</feature>
<keyword evidence="5 16" id="KW-0808">Transferase</keyword>
<evidence type="ECO:0000313" key="18">
    <source>
        <dbReference type="EMBL" id="QUH30203.1"/>
    </source>
</evidence>
<dbReference type="FunFam" id="3.40.50.970:FF:000004">
    <property type="entry name" value="Transketolase"/>
    <property type="match status" value="1"/>
</dbReference>
<dbReference type="EC" id="2.2.1.1" evidence="3 10"/>
<dbReference type="PROSITE" id="PS00802">
    <property type="entry name" value="TRANSKETOLASE_2"/>
    <property type="match status" value="1"/>
</dbReference>
<feature type="binding site" evidence="12">
    <location>
        <position position="461"/>
    </location>
    <ligand>
        <name>substrate</name>
    </ligand>
</feature>
<feature type="domain" description="Transketolase-like pyrimidine-binding" evidence="17">
    <location>
        <begin position="354"/>
        <end position="525"/>
    </location>
</feature>
<dbReference type="PROSITE" id="PS00801">
    <property type="entry name" value="TRANSKETOLASE_1"/>
    <property type="match status" value="1"/>
</dbReference>
<evidence type="ECO:0000256" key="5">
    <source>
        <dbReference type="ARBA" id="ARBA00022679"/>
    </source>
</evidence>
<feature type="binding site" evidence="14">
    <location>
        <position position="186"/>
    </location>
    <ligand>
        <name>Mg(2+)</name>
        <dbReference type="ChEBI" id="CHEBI:18420"/>
    </ligand>
</feature>
<accession>A0A8J8SCU1</accession>
<feature type="active site" description="Proton donor" evidence="11">
    <location>
        <position position="411"/>
    </location>
</feature>
<feature type="binding site" evidence="12">
    <location>
        <position position="27"/>
    </location>
    <ligand>
        <name>substrate</name>
    </ligand>
</feature>
<dbReference type="FunFam" id="3.40.50.970:FF:000003">
    <property type="entry name" value="Transketolase"/>
    <property type="match status" value="1"/>
</dbReference>
<comment type="cofactor">
    <cofactor evidence="14">
        <name>Mg(2+)</name>
        <dbReference type="ChEBI" id="CHEBI:18420"/>
    </cofactor>
    <text evidence="14">Binds 1 Mg(2+) ion per subunit. Can also utilize other divalent metal cations, such as Ca(2+), Mn(2+) and Co(2+).</text>
</comment>
<feature type="binding site" evidence="13">
    <location>
        <position position="262"/>
    </location>
    <ligand>
        <name>thiamine diphosphate</name>
        <dbReference type="ChEBI" id="CHEBI:58937"/>
    </ligand>
</feature>
<dbReference type="Pfam" id="PF00456">
    <property type="entry name" value="Transketolase_N"/>
    <property type="match status" value="1"/>
</dbReference>
<sequence length="663" mass="73152">MRNIETTTINTIRILSAEGIQKAKSGHPGLPMGAAPMAYELWANHMKHNPSDPNWINRDRFILSAGHGSMLLYSLLHLFGYGLTIEDLQEFRQWGSKTPGHPEFGHTVGVDTTTGPLGAGFATGIGMAMAEANLAAKFNKDEYKIVDHYTYAIAGDGCMMEGITSEAASLAGTLKLGKFIAFYDSNKITIEGSTDIAFTEDVGKRYEAYGWQVLQVEDGNDLEAIGKAIQDAKADLEHPSLIIVKTQIGYGCPAKQGKSSAHGEPLGDDNIIETKKNLELPLDKEFHVPEEVYDHMKALQEKGNKEQAKWNELFKEYAAKYADLAKEWEIWTSEELPVDLLNNEEFWTFDNKPSATRAISGQIINKLTKYIPNLFGGAADLAPSTKTYMNDKGDFSAEDYSGMNLHFGVRELAMSAMANGIALHGAHKPFVATFFVFSDYIKPSVRLSALMKLPVTYVLTHDSIGVGEDGPTHQPIEQLAALRSMPNVVTFRPADPRETAAAWYYAITSKETPTAIVLTRQNVPYYEESEKKALKGGYVLVDSDKETPDMILMASGSEVECIYEAAKKLKQDGIDVRVVSMPSMDVFDTQSEEYKESVLPNNVRKRVAIEAAATFGWYKYVGLDGEVIGLDHFGASAPAARVFEEFGITTENVYEVAKKVYAK</sequence>
<feature type="binding site" evidence="12">
    <location>
        <position position="473"/>
    </location>
    <ligand>
        <name>substrate</name>
    </ligand>
</feature>
<evidence type="ECO:0000256" key="4">
    <source>
        <dbReference type="ARBA" id="ARBA00016662"/>
    </source>
</evidence>
<dbReference type="GO" id="GO:0046872">
    <property type="term" value="F:metal ion binding"/>
    <property type="evidence" value="ECO:0007669"/>
    <property type="project" value="UniProtKB-KW"/>
</dbReference>
<feature type="binding site" evidence="14">
    <location>
        <position position="156"/>
    </location>
    <ligand>
        <name>Mg(2+)</name>
        <dbReference type="ChEBI" id="CHEBI:18420"/>
    </ligand>
</feature>
<keyword evidence="6 14" id="KW-0479">Metal-binding</keyword>
<evidence type="ECO:0000256" key="10">
    <source>
        <dbReference type="NCBIfam" id="TIGR00232"/>
    </source>
</evidence>
<dbReference type="InterPro" id="IPR009014">
    <property type="entry name" value="Transketo_C/PFOR_II"/>
</dbReference>
<comment type="subunit">
    <text evidence="2 16">Homodimer.</text>
</comment>
<evidence type="ECO:0000256" key="6">
    <source>
        <dbReference type="ARBA" id="ARBA00022723"/>
    </source>
</evidence>
<feature type="binding site" evidence="12">
    <location>
        <position position="520"/>
    </location>
    <ligand>
        <name>substrate</name>
    </ligand>
</feature>
<evidence type="ECO:0000256" key="8">
    <source>
        <dbReference type="ARBA" id="ARBA00023052"/>
    </source>
</evidence>
<feature type="binding site" evidence="12">
    <location>
        <position position="357"/>
    </location>
    <ligand>
        <name>substrate</name>
    </ligand>
</feature>
<comment type="cofactor">
    <cofactor evidence="16">
        <name>Mg(2+)</name>
        <dbReference type="ChEBI" id="CHEBI:18420"/>
    </cofactor>
    <cofactor evidence="16">
        <name>Ca(2+)</name>
        <dbReference type="ChEBI" id="CHEBI:29108"/>
    </cofactor>
    <cofactor evidence="16">
        <name>Mn(2+)</name>
        <dbReference type="ChEBI" id="CHEBI:29035"/>
    </cofactor>
    <cofactor evidence="16">
        <name>Co(2+)</name>
        <dbReference type="ChEBI" id="CHEBI:48828"/>
    </cofactor>
    <text evidence="16">Binds 1 Mg(2+) ion per subunit. Can also utilize other divalent metal cations, such as Ca(2+), Mn(2+) and Co(2+).</text>
</comment>
<dbReference type="Proteomes" id="UP000677305">
    <property type="component" value="Chromosome"/>
</dbReference>
<reference evidence="18 19" key="1">
    <citation type="submission" date="2020-07" db="EMBL/GenBank/DDBJ databases">
        <title>Vallitalea guaymasensis genome.</title>
        <authorList>
            <person name="Postec A."/>
        </authorList>
    </citation>
    <scope>NUCLEOTIDE SEQUENCE [LARGE SCALE GENOMIC DNA]</scope>
    <source>
        <strain evidence="18 19">Ra1766G1</strain>
    </source>
</reference>
<evidence type="ECO:0000256" key="7">
    <source>
        <dbReference type="ARBA" id="ARBA00022842"/>
    </source>
</evidence>
<evidence type="ECO:0000256" key="1">
    <source>
        <dbReference type="ARBA" id="ARBA00007131"/>
    </source>
</evidence>
<feature type="binding site" evidence="12">
    <location>
        <position position="262"/>
    </location>
    <ligand>
        <name>substrate</name>
    </ligand>
</feature>
<keyword evidence="8 13" id="KW-0786">Thiamine pyrophosphate</keyword>
<dbReference type="InterPro" id="IPR005478">
    <property type="entry name" value="Transketolase_bac-like"/>
</dbReference>
<dbReference type="InterPro" id="IPR020826">
    <property type="entry name" value="Transketolase_BS"/>
</dbReference>
<evidence type="ECO:0000256" key="2">
    <source>
        <dbReference type="ARBA" id="ARBA00011738"/>
    </source>
</evidence>
<dbReference type="GO" id="GO:0006098">
    <property type="term" value="P:pentose-phosphate shunt"/>
    <property type="evidence" value="ECO:0007669"/>
    <property type="project" value="TreeGrafter"/>
</dbReference>
<evidence type="ECO:0000256" key="11">
    <source>
        <dbReference type="PIRSR" id="PIRSR605478-1"/>
    </source>
</evidence>
<dbReference type="SUPFAM" id="SSF52518">
    <property type="entry name" value="Thiamin diphosphate-binding fold (THDP-binding)"/>
    <property type="match status" value="2"/>
</dbReference>
<protein>
    <recommendedName>
        <fullName evidence="4 10">Transketolase</fullName>
        <ecNumber evidence="3 10">2.2.1.1</ecNumber>
    </recommendedName>
</protein>
<feature type="binding site" evidence="13">
    <location>
        <position position="437"/>
    </location>
    <ligand>
        <name>thiamine diphosphate</name>
        <dbReference type="ChEBI" id="CHEBI:58937"/>
    </ligand>
</feature>
<dbReference type="Pfam" id="PF02779">
    <property type="entry name" value="Transket_pyr"/>
    <property type="match status" value="1"/>
</dbReference>
<dbReference type="Pfam" id="PF22613">
    <property type="entry name" value="Transketolase_C_1"/>
    <property type="match status" value="1"/>
</dbReference>
<evidence type="ECO:0000256" key="3">
    <source>
        <dbReference type="ARBA" id="ARBA00013152"/>
    </source>
</evidence>
<dbReference type="PANTHER" id="PTHR43522:SF2">
    <property type="entry name" value="TRANSKETOLASE 1-RELATED"/>
    <property type="match status" value="1"/>
</dbReference>
<dbReference type="NCBIfam" id="TIGR00232">
    <property type="entry name" value="tktlase_bact"/>
    <property type="match status" value="1"/>
</dbReference>
<keyword evidence="16" id="KW-0106">Calcium</keyword>
<dbReference type="PANTHER" id="PTHR43522">
    <property type="entry name" value="TRANSKETOLASE"/>
    <property type="match status" value="1"/>
</dbReference>
<proteinExistence type="inferred from homology"/>
<dbReference type="InterPro" id="IPR033247">
    <property type="entry name" value="Transketolase_fam"/>
</dbReference>
<dbReference type="InterPro" id="IPR029061">
    <property type="entry name" value="THDP-binding"/>
</dbReference>
<evidence type="ECO:0000256" key="14">
    <source>
        <dbReference type="PIRSR" id="PIRSR605478-4"/>
    </source>
</evidence>
<feature type="site" description="Important for catalytic activity" evidence="15">
    <location>
        <position position="27"/>
    </location>
</feature>
<dbReference type="Gene3D" id="3.40.50.970">
    <property type="match status" value="2"/>
</dbReference>
<gene>
    <name evidence="18" type="primary">tkt</name>
    <name evidence="18" type="ORF">HYG85_15260</name>
</gene>
<dbReference type="EMBL" id="CP058561">
    <property type="protein sequence ID" value="QUH30203.1"/>
    <property type="molecule type" value="Genomic_DNA"/>
</dbReference>
<organism evidence="18 19">
    <name type="scientific">Vallitalea guaymasensis</name>
    <dbReference type="NCBI Taxonomy" id="1185412"/>
    <lineage>
        <taxon>Bacteria</taxon>
        <taxon>Bacillati</taxon>
        <taxon>Bacillota</taxon>
        <taxon>Clostridia</taxon>
        <taxon>Lachnospirales</taxon>
        <taxon>Vallitaleaceae</taxon>
        <taxon>Vallitalea</taxon>
    </lineage>
</organism>
<feature type="site" description="Important for catalytic activity" evidence="15">
    <location>
        <position position="262"/>
    </location>
</feature>
<feature type="binding site" evidence="13">
    <location>
        <begin position="115"/>
        <end position="117"/>
    </location>
    <ligand>
        <name>thiamine diphosphate</name>
        <dbReference type="ChEBI" id="CHEBI:58937"/>
    </ligand>
</feature>
<dbReference type="AlphaFoldDB" id="A0A8J8SCU1"/>
<keyword evidence="19" id="KW-1185">Reference proteome</keyword>
<dbReference type="RefSeq" id="WP_212690401.1">
    <property type="nucleotide sequence ID" value="NZ_CP058561.1"/>
</dbReference>
<dbReference type="InterPro" id="IPR005474">
    <property type="entry name" value="Transketolase_N"/>
</dbReference>
<dbReference type="InterPro" id="IPR049557">
    <property type="entry name" value="Transketolase_CS"/>
</dbReference>
<evidence type="ECO:0000256" key="16">
    <source>
        <dbReference type="RuleBase" id="RU004996"/>
    </source>
</evidence>
<feature type="binding site" evidence="12">
    <location>
        <position position="469"/>
    </location>
    <ligand>
        <name>substrate</name>
    </ligand>
</feature>
<evidence type="ECO:0000256" key="13">
    <source>
        <dbReference type="PIRSR" id="PIRSR605478-3"/>
    </source>
</evidence>
<keyword evidence="7 14" id="KW-0460">Magnesium</keyword>
<comment type="similarity">
    <text evidence="1 16">Belongs to the transketolase family.</text>
</comment>
<dbReference type="CDD" id="cd07033">
    <property type="entry name" value="TPP_PYR_DXS_TK_like"/>
    <property type="match status" value="1"/>
</dbReference>
<dbReference type="InterPro" id="IPR005475">
    <property type="entry name" value="Transketolase-like_Pyr-bd"/>
</dbReference>
<feature type="binding site" evidence="13">
    <location>
        <position position="157"/>
    </location>
    <ligand>
        <name>thiamine diphosphate</name>
        <dbReference type="ChEBI" id="CHEBI:58937"/>
    </ligand>
</feature>
<comment type="function">
    <text evidence="16">Catalyzes the transfer of a two-carbon ketol group from a ketose donor to an aldose acceptor, via a covalent intermediate with the cofactor thiamine pyrophosphate.</text>
</comment>
<dbReference type="GO" id="GO:0004802">
    <property type="term" value="F:transketolase activity"/>
    <property type="evidence" value="ECO:0007669"/>
    <property type="project" value="UniProtKB-UniRule"/>
</dbReference>
<dbReference type="KEGG" id="vgu:HYG85_15260"/>
<evidence type="ECO:0000256" key="12">
    <source>
        <dbReference type="PIRSR" id="PIRSR605478-2"/>
    </source>
</evidence>
<evidence type="ECO:0000259" key="17">
    <source>
        <dbReference type="SMART" id="SM00861"/>
    </source>
</evidence>
<evidence type="ECO:0000313" key="19">
    <source>
        <dbReference type="Proteomes" id="UP000677305"/>
    </source>
</evidence>
<evidence type="ECO:0000256" key="9">
    <source>
        <dbReference type="ARBA" id="ARBA00049473"/>
    </source>
</evidence>
<feature type="binding site" evidence="13">
    <location>
        <position position="67"/>
    </location>
    <ligand>
        <name>thiamine diphosphate</name>
        <dbReference type="ChEBI" id="CHEBI:58937"/>
    </ligand>
</feature>